<dbReference type="Gene3D" id="3.60.130.30">
    <property type="match status" value="1"/>
</dbReference>
<dbReference type="Proteomes" id="UP001362999">
    <property type="component" value="Unassembled WGS sequence"/>
</dbReference>
<reference evidence="1 2" key="1">
    <citation type="journal article" date="2024" name="J Genomics">
        <title>Draft genome sequencing and assembly of Favolaschia claudopus CIRM-BRFM 2984 isolated from oak limbs.</title>
        <authorList>
            <person name="Navarro D."/>
            <person name="Drula E."/>
            <person name="Chaduli D."/>
            <person name="Cazenave R."/>
            <person name="Ahrendt S."/>
            <person name="Wang J."/>
            <person name="Lipzen A."/>
            <person name="Daum C."/>
            <person name="Barry K."/>
            <person name="Grigoriev I.V."/>
            <person name="Favel A."/>
            <person name="Rosso M.N."/>
            <person name="Martin F."/>
        </authorList>
    </citation>
    <scope>NUCLEOTIDE SEQUENCE [LARGE SCALE GENOMIC DNA]</scope>
    <source>
        <strain evidence="1 2">CIRM-BRFM 2984</strain>
    </source>
</reference>
<organism evidence="1 2">
    <name type="scientific">Favolaschia claudopus</name>
    <dbReference type="NCBI Taxonomy" id="2862362"/>
    <lineage>
        <taxon>Eukaryota</taxon>
        <taxon>Fungi</taxon>
        <taxon>Dikarya</taxon>
        <taxon>Basidiomycota</taxon>
        <taxon>Agaricomycotina</taxon>
        <taxon>Agaricomycetes</taxon>
        <taxon>Agaricomycetidae</taxon>
        <taxon>Agaricales</taxon>
        <taxon>Marasmiineae</taxon>
        <taxon>Mycenaceae</taxon>
        <taxon>Favolaschia</taxon>
    </lineage>
</organism>
<name>A0AAW0A2F0_9AGAR</name>
<keyword evidence="2" id="KW-1185">Reference proteome</keyword>
<protein>
    <recommendedName>
        <fullName evidence="3">Prolyl 4-hydroxylase alpha subunit domain-containing protein</fullName>
    </recommendedName>
</protein>
<sequence>MTKRPRRPKGRSEEVKTKRKLNHIAHLAKMEARREYHYLKHCPSEFLVFKNNNEDVQSKIAQNYPPVDDLPVLPSSDESIFIIPLPPLAPGDEQLAGTSMMARYIMDRPGMTAEVNQWLEDVGAVPLLLVRFIRLVDDEHQYQIVDAWDRFIAARPSPPKSKQENRTRFPGYHFGIWQHYALLPFITLDSLQSDLKGDRYLLVIQRMDEFLSLVNKYIVPAVQRMLQWYAPQQIQILEPVYEKVLETLGPQLRERPALNFGGLFFAIAAKEGSSERIHLDFFDVHGLVTFIFIVSRRGSTWSGGDFVAPQLGGRIPFKGGQAIAVRTRSIAHAGAEVTGLGRIVITCFCNSGLVERALFGPPRDDGKGKDYVVLDLQ</sequence>
<dbReference type="AlphaFoldDB" id="A0AAW0A2F0"/>
<evidence type="ECO:0008006" key="3">
    <source>
        <dbReference type="Google" id="ProtNLM"/>
    </source>
</evidence>
<dbReference type="EMBL" id="JAWWNJ010000094">
    <property type="protein sequence ID" value="KAK6997114.1"/>
    <property type="molecule type" value="Genomic_DNA"/>
</dbReference>
<evidence type="ECO:0000313" key="2">
    <source>
        <dbReference type="Proteomes" id="UP001362999"/>
    </source>
</evidence>
<proteinExistence type="predicted"/>
<accession>A0AAW0A2F0</accession>
<gene>
    <name evidence="1" type="ORF">R3P38DRAFT_2799109</name>
</gene>
<evidence type="ECO:0000313" key="1">
    <source>
        <dbReference type="EMBL" id="KAK6997114.1"/>
    </source>
</evidence>
<comment type="caution">
    <text evidence="1">The sequence shown here is derived from an EMBL/GenBank/DDBJ whole genome shotgun (WGS) entry which is preliminary data.</text>
</comment>